<dbReference type="EMBL" id="AAIYPR010000006">
    <property type="protein sequence ID" value="ECJ5164751.1"/>
    <property type="molecule type" value="Genomic_DNA"/>
</dbReference>
<evidence type="ECO:0000259" key="2">
    <source>
        <dbReference type="Pfam" id="PF06381"/>
    </source>
</evidence>
<dbReference type="AlphaFoldDB" id="A0A3T7UKN8"/>
<name>A0A3T7UKN8_SALET</name>
<proteinExistence type="predicted"/>
<dbReference type="Pfam" id="PF06381">
    <property type="entry name" value="Phage_portal_3"/>
    <property type="match status" value="1"/>
</dbReference>
<gene>
    <name evidence="3" type="ORF">E2856_06705</name>
</gene>
<accession>A0A3T7UKN8</accession>
<evidence type="ECO:0000256" key="1">
    <source>
        <dbReference type="SAM" id="MobiDB-lite"/>
    </source>
</evidence>
<feature type="region of interest" description="Disordered" evidence="1">
    <location>
        <begin position="454"/>
        <end position="479"/>
    </location>
</feature>
<organism evidence="3">
    <name type="scientific">Salmonella enterica I</name>
    <dbReference type="NCBI Taxonomy" id="59201"/>
    <lineage>
        <taxon>Bacteria</taxon>
        <taxon>Pseudomonadati</taxon>
        <taxon>Pseudomonadota</taxon>
        <taxon>Gammaproteobacteria</taxon>
        <taxon>Enterobacterales</taxon>
        <taxon>Enterobacteriaceae</taxon>
        <taxon>Salmonella</taxon>
    </lineage>
</organism>
<dbReference type="RefSeq" id="WP_001648831.1">
    <property type="nucleotide sequence ID" value="NZ_JBDORD010000064.1"/>
</dbReference>
<feature type="domain" description="Anti-CBASS protein Acb1-like N-terminal" evidence="2">
    <location>
        <begin position="40"/>
        <end position="347"/>
    </location>
</feature>
<protein>
    <submittedName>
        <fullName evidence="3">DUF1073 domain-containing protein</fullName>
    </submittedName>
</protein>
<evidence type="ECO:0000313" key="3">
    <source>
        <dbReference type="EMBL" id="ECJ5164751.1"/>
    </source>
</evidence>
<reference evidence="3" key="1">
    <citation type="submission" date="2019-03" db="EMBL/GenBank/DDBJ databases">
        <authorList>
            <person name="Ashton P.M."/>
            <person name="Dallman T."/>
            <person name="Nair S."/>
            <person name="De Pinna E."/>
            <person name="Peters T."/>
            <person name="Grant K."/>
        </authorList>
    </citation>
    <scope>NUCLEOTIDE SEQUENCE</scope>
    <source>
        <strain evidence="3">702933</strain>
    </source>
</reference>
<dbReference type="InterPro" id="IPR024459">
    <property type="entry name" value="Acb1-like_N"/>
</dbReference>
<comment type="caution">
    <text evidence="3">The sequence shown here is derived from an EMBL/GenBank/DDBJ whole genome shotgun (WGS) entry which is preliminary data.</text>
</comment>
<sequence>MQDDDDICMGSNAGVLSKILEGGSIEPGAQAGYELCKLIYLFHPLGGKMVDRPIKLAMSEPRTVHVTRGPERRLREAFEREWKAIKADRIIANTARQSRIYGVGAVVMLIDGEPTNEAAEFDTLYKKSITFNVLDPMNTAGSVVLNQDPNSADFQKVGSVTAAGQPYHHSRCCVMMNEDPIYLAYTPSSFGFAGRSVYQRALYPLKSFIQSMRADDMVTIKAGLLVAFIKQASSIVNNMMQKMSGIKRWMLKRGGNGDVLQVGENDKIESLDMQNLEKPLDTARNHILANIATAADMPAILLNSETFTRGFGEGTEDAKAVAQYIDDVRKDLEPLYDFFVRIVQYRAWSREFFEALKNDVPEYEKITWEAAFNSWVNNFDYVWPSALKEPESEKVKVDETRFKAITEMLNVLLPQLTKDPQNRATLIKWACENANMNENLFADRLELDYELLEQCPPDPPPTGNDNEDNYDGLIRERAA</sequence>